<evidence type="ECO:0000256" key="13">
    <source>
        <dbReference type="ARBA" id="ARBA00023136"/>
    </source>
</evidence>
<keyword evidence="8" id="KW-0653">Protein transport</keyword>
<dbReference type="FunCoup" id="A0A3P7DCW3">
    <property type="interactions" value="1723"/>
</dbReference>
<keyword evidence="7" id="KW-1000">Mitochondrion outer membrane</keyword>
<evidence type="ECO:0000256" key="7">
    <source>
        <dbReference type="ARBA" id="ARBA00022787"/>
    </source>
</evidence>
<keyword evidence="6" id="KW-0812">Transmembrane</keyword>
<dbReference type="Pfam" id="PF02536">
    <property type="entry name" value="mTERF"/>
    <property type="match status" value="1"/>
</dbReference>
<evidence type="ECO:0000256" key="5">
    <source>
        <dbReference type="ARBA" id="ARBA00022448"/>
    </source>
</evidence>
<evidence type="ECO:0000256" key="9">
    <source>
        <dbReference type="ARBA" id="ARBA00022946"/>
    </source>
</evidence>
<evidence type="ECO:0000256" key="3">
    <source>
        <dbReference type="ARBA" id="ARBA00009874"/>
    </source>
</evidence>
<dbReference type="AlphaFoldDB" id="A0A3P7DCW3"/>
<comment type="subcellular location">
    <subcellularLocation>
        <location evidence="1">Mitochondrion outer membrane</location>
        <topology evidence="1">Single-pass membrane protein</topology>
    </subcellularLocation>
</comment>
<keyword evidence="12" id="KW-0496">Mitochondrion</keyword>
<dbReference type="InterPro" id="IPR005683">
    <property type="entry name" value="Tom22"/>
</dbReference>
<keyword evidence="10" id="KW-1133">Transmembrane helix</keyword>
<keyword evidence="13" id="KW-0472">Membrane</keyword>
<evidence type="ECO:0000256" key="1">
    <source>
        <dbReference type="ARBA" id="ARBA00004572"/>
    </source>
</evidence>
<evidence type="ECO:0000256" key="6">
    <source>
        <dbReference type="ARBA" id="ARBA00022692"/>
    </source>
</evidence>
<evidence type="ECO:0000313" key="16">
    <source>
        <dbReference type="Proteomes" id="UP000270924"/>
    </source>
</evidence>
<evidence type="ECO:0000256" key="12">
    <source>
        <dbReference type="ARBA" id="ARBA00023128"/>
    </source>
</evidence>
<dbReference type="InterPro" id="IPR003690">
    <property type="entry name" value="MTERF"/>
</dbReference>
<comment type="similarity">
    <text evidence="2">Belongs to the mTERF family.</text>
</comment>
<evidence type="ECO:0000256" key="11">
    <source>
        <dbReference type="ARBA" id="ARBA00023010"/>
    </source>
</evidence>
<keyword evidence="11" id="KW-0811">Translocation</keyword>
<keyword evidence="16" id="KW-1185">Reference proteome</keyword>
<dbReference type="InParanoid" id="A0A3P7DCW3"/>
<reference evidence="15 16" key="1">
    <citation type="submission" date="2018-11" db="EMBL/GenBank/DDBJ databases">
        <authorList>
            <consortium name="Pathogen Informatics"/>
        </authorList>
    </citation>
    <scope>NUCLEOTIDE SEQUENCE [LARGE SCALE GENOMIC DNA]</scope>
</reference>
<keyword evidence="14" id="KW-0675">Receptor</keyword>
<organism evidence="15 16">
    <name type="scientific">Wuchereria bancrofti</name>
    <dbReference type="NCBI Taxonomy" id="6293"/>
    <lineage>
        <taxon>Eukaryota</taxon>
        <taxon>Metazoa</taxon>
        <taxon>Ecdysozoa</taxon>
        <taxon>Nematoda</taxon>
        <taxon>Chromadorea</taxon>
        <taxon>Rhabditida</taxon>
        <taxon>Spirurina</taxon>
        <taxon>Spiruromorpha</taxon>
        <taxon>Filarioidea</taxon>
        <taxon>Onchocercidae</taxon>
        <taxon>Wuchereria</taxon>
    </lineage>
</organism>
<evidence type="ECO:0000256" key="8">
    <source>
        <dbReference type="ARBA" id="ARBA00022927"/>
    </source>
</evidence>
<evidence type="ECO:0000256" key="10">
    <source>
        <dbReference type="ARBA" id="ARBA00022989"/>
    </source>
</evidence>
<dbReference type="CDD" id="cd22884">
    <property type="entry name" value="TOM22"/>
    <property type="match status" value="1"/>
</dbReference>
<dbReference type="GO" id="GO:0003676">
    <property type="term" value="F:nucleic acid binding"/>
    <property type="evidence" value="ECO:0007669"/>
    <property type="project" value="InterPro"/>
</dbReference>
<dbReference type="OrthoDB" id="637682at2759"/>
<dbReference type="Gene3D" id="1.25.70.10">
    <property type="entry name" value="Transcription termination factor 3, mitochondrial"/>
    <property type="match status" value="1"/>
</dbReference>
<evidence type="ECO:0000256" key="4">
    <source>
        <dbReference type="ARBA" id="ARBA00016229"/>
    </source>
</evidence>
<evidence type="ECO:0000313" key="15">
    <source>
        <dbReference type="EMBL" id="VDM07660.1"/>
    </source>
</evidence>
<accession>A0A3P7DCW3</accession>
<protein>
    <recommendedName>
        <fullName evidence="4">Mitochondrial import receptor subunit TOM22 homolog</fullName>
    </recommendedName>
</protein>
<dbReference type="GO" id="GO:0006886">
    <property type="term" value="P:intracellular protein transport"/>
    <property type="evidence" value="ECO:0007669"/>
    <property type="project" value="InterPro"/>
</dbReference>
<dbReference type="PANTHER" id="PTHR12504:SF0">
    <property type="entry name" value="MITOCHONDRIAL IMPORT RECEPTOR SUBUNIT TOM22 HOMOLOG"/>
    <property type="match status" value="1"/>
</dbReference>
<keyword evidence="5" id="KW-0813">Transport</keyword>
<dbReference type="PANTHER" id="PTHR12504">
    <property type="entry name" value="MITOCHONDRIAL IMPORT RECEPTOR SUBUNIT TOM22"/>
    <property type="match status" value="1"/>
</dbReference>
<proteinExistence type="inferred from homology"/>
<dbReference type="GO" id="GO:0005741">
    <property type="term" value="C:mitochondrial outer membrane"/>
    <property type="evidence" value="ECO:0007669"/>
    <property type="project" value="UniProtKB-SubCell"/>
</dbReference>
<evidence type="ECO:0000256" key="2">
    <source>
        <dbReference type="ARBA" id="ARBA00007692"/>
    </source>
</evidence>
<dbReference type="EMBL" id="UYWW01000188">
    <property type="protein sequence ID" value="VDM07660.1"/>
    <property type="molecule type" value="Genomic_DNA"/>
</dbReference>
<comment type="similarity">
    <text evidence="3">Belongs to the Tom22 family.</text>
</comment>
<gene>
    <name evidence="15" type="ORF">WBA_LOCUS1046</name>
</gene>
<dbReference type="OMA" id="NPFWLMF"/>
<name>A0A3P7DCW3_WUCBA</name>
<dbReference type="InterPro" id="IPR038538">
    <property type="entry name" value="MTERF_sf"/>
</dbReference>
<evidence type="ECO:0000256" key="14">
    <source>
        <dbReference type="ARBA" id="ARBA00023170"/>
    </source>
</evidence>
<keyword evidence="9" id="KW-0809">Transit peptide</keyword>
<dbReference type="Pfam" id="PF04281">
    <property type="entry name" value="Tom22"/>
    <property type="match status" value="1"/>
</dbReference>
<sequence length="515" mass="60106">MAVSRIGGDEWDQIPDDELEETITERLWGLREMFPDVFRCKLESSVDWSVWAAKHTFSFVRSALWIVSSSMMILVLPYVIEKERSEYEKSQVAQQRQMLLGPSAACMILLRRTCRDARNNAVINFFRKFVDGNVQQAMGVSDKLSEVEKQNISSEDFMSDMARKEDHISKEINSTDRTLSLQNSFSTQRKKQKVKASRFRPIVYSEGELEKSNFMQPPSRDNPLPFDPTTNPSLLPSTHSWCIAHYVNHLPVLQILVELGMDLFEVDSVTHIGRKLVKLDWENGVRPKLVWLIHQVGMPINDVGSYLTRNPYFLLQDLENMKVRLNYLYTKRLTKAKILKIVKNNRFWLNTDVKTTDARLGWIQKTFDLTGDEMRQLIITESRIIMYGVGPLERLVTMLNEEMEFTKEEVKAILLKDPRVFMMEPNALQKTYNYLRFTVHISNMQICEWPLCLRFTIGAIRRRHEFLVLLHKADYNEGSPNYVHLRSLLQPSDQNFAVNVAHTYLNVYNAFLKNY</sequence>
<dbReference type="SMART" id="SM00733">
    <property type="entry name" value="Mterf"/>
    <property type="match status" value="5"/>
</dbReference>
<dbReference type="Proteomes" id="UP000270924">
    <property type="component" value="Unassembled WGS sequence"/>
</dbReference>